<reference evidence="4 5" key="1">
    <citation type="submission" date="2018-10" db="EMBL/GenBank/DDBJ databases">
        <title>Robbsia sp. DHC34, isolated from soil.</title>
        <authorList>
            <person name="Gao Z.-H."/>
            <person name="Qiu L.-H."/>
        </authorList>
    </citation>
    <scope>NUCLEOTIDE SEQUENCE [LARGE SCALE GENOMIC DNA]</scope>
    <source>
        <strain evidence="4 5">DHC34</strain>
    </source>
</reference>
<dbReference type="PANTHER" id="PTHR10003">
    <property type="entry name" value="SUPEROXIDE DISMUTASE CU-ZN -RELATED"/>
    <property type="match status" value="1"/>
</dbReference>
<dbReference type="Gene3D" id="2.60.40.200">
    <property type="entry name" value="Superoxide dismutase, copper/zinc binding domain"/>
    <property type="match status" value="1"/>
</dbReference>
<keyword evidence="5" id="KW-1185">Reference proteome</keyword>
<comment type="caution">
    <text evidence="4">The sequence shown here is derived from an EMBL/GenBank/DDBJ whole genome shotgun (WGS) entry which is preliminary data.</text>
</comment>
<evidence type="ECO:0000256" key="2">
    <source>
        <dbReference type="SAM" id="Phobius"/>
    </source>
</evidence>
<feature type="domain" description="Superoxide dismutase copper/zinc binding" evidence="3">
    <location>
        <begin position="64"/>
        <end position="192"/>
    </location>
</feature>
<proteinExistence type="inferred from homology"/>
<keyword evidence="2" id="KW-1133">Transmembrane helix</keyword>
<evidence type="ECO:0000313" key="4">
    <source>
        <dbReference type="EMBL" id="RKP56684.1"/>
    </source>
</evidence>
<dbReference type="GO" id="GO:0005507">
    <property type="term" value="F:copper ion binding"/>
    <property type="evidence" value="ECO:0007669"/>
    <property type="project" value="InterPro"/>
</dbReference>
<dbReference type="InterPro" id="IPR001424">
    <property type="entry name" value="SOD_Cu_Zn_dom"/>
</dbReference>
<dbReference type="SUPFAM" id="SSF49329">
    <property type="entry name" value="Cu,Zn superoxide dismutase-like"/>
    <property type="match status" value="1"/>
</dbReference>
<keyword evidence="2" id="KW-0472">Membrane</keyword>
<evidence type="ECO:0000256" key="1">
    <source>
        <dbReference type="ARBA" id="ARBA00010457"/>
    </source>
</evidence>
<comment type="similarity">
    <text evidence="1">Belongs to the Cu-Zn superoxide dismutase family.</text>
</comment>
<dbReference type="Pfam" id="PF00080">
    <property type="entry name" value="Sod_Cu"/>
    <property type="match status" value="1"/>
</dbReference>
<dbReference type="AlphaFoldDB" id="A0A494Y1P6"/>
<feature type="transmembrane region" description="Helical" evidence="2">
    <location>
        <begin position="21"/>
        <end position="45"/>
    </location>
</feature>
<keyword evidence="2" id="KW-0812">Transmembrane</keyword>
<dbReference type="OrthoDB" id="5431326at2"/>
<dbReference type="InterPro" id="IPR024134">
    <property type="entry name" value="SOD_Cu/Zn_/chaperone"/>
</dbReference>
<dbReference type="GO" id="GO:0006801">
    <property type="term" value="P:superoxide metabolic process"/>
    <property type="evidence" value="ECO:0007669"/>
    <property type="project" value="InterPro"/>
</dbReference>
<dbReference type="RefSeq" id="WP_121085924.1">
    <property type="nucleotide sequence ID" value="NZ_RBZU01000003.1"/>
</dbReference>
<protein>
    <submittedName>
        <fullName evidence="4">Superoxide dismutase family protein</fullName>
    </submittedName>
</protein>
<sequence>MKRRSTSLVCSARDGAPRVALFARSLALSITLSGALSVAGCALIGDHARRASVELLPAPGLTARGTVTFVENPDGVQVTYNLAGLPPDSDHGLHIHDSSDCIGAGPEGIGNVFNPLQVPAGATRSAHIEGDLPNVHADANGVANGFFVVTDLALDGVRSVIGHVLVVHRDADDPYAMAQTISDGPRLACGVIRR</sequence>
<dbReference type="EMBL" id="RBZU01000003">
    <property type="protein sequence ID" value="RKP56684.1"/>
    <property type="molecule type" value="Genomic_DNA"/>
</dbReference>
<organism evidence="4 5">
    <name type="scientific">Pararobbsia silviterrae</name>
    <dbReference type="NCBI Taxonomy" id="1792498"/>
    <lineage>
        <taxon>Bacteria</taxon>
        <taxon>Pseudomonadati</taxon>
        <taxon>Pseudomonadota</taxon>
        <taxon>Betaproteobacteria</taxon>
        <taxon>Burkholderiales</taxon>
        <taxon>Burkholderiaceae</taxon>
        <taxon>Pararobbsia</taxon>
    </lineage>
</organism>
<evidence type="ECO:0000259" key="3">
    <source>
        <dbReference type="Pfam" id="PF00080"/>
    </source>
</evidence>
<dbReference type="InterPro" id="IPR036423">
    <property type="entry name" value="SOD-like_Cu/Zn_dom_sf"/>
</dbReference>
<name>A0A494Y1P6_9BURK</name>
<evidence type="ECO:0000313" key="5">
    <source>
        <dbReference type="Proteomes" id="UP000270342"/>
    </source>
</evidence>
<accession>A0A494Y1P6</accession>
<dbReference type="Proteomes" id="UP000270342">
    <property type="component" value="Unassembled WGS sequence"/>
</dbReference>
<gene>
    <name evidence="4" type="ORF">D7S86_10095</name>
</gene>